<proteinExistence type="predicted"/>
<evidence type="ECO:0000313" key="1">
    <source>
        <dbReference type="EMBL" id="KAK4290307.1"/>
    </source>
</evidence>
<dbReference type="Proteomes" id="UP001292094">
    <property type="component" value="Unassembled WGS sequence"/>
</dbReference>
<comment type="caution">
    <text evidence="1">The sequence shown here is derived from an EMBL/GenBank/DDBJ whole genome shotgun (WGS) entry which is preliminary data.</text>
</comment>
<organism evidence="1 2">
    <name type="scientific">Petrolisthes manimaculis</name>
    <dbReference type="NCBI Taxonomy" id="1843537"/>
    <lineage>
        <taxon>Eukaryota</taxon>
        <taxon>Metazoa</taxon>
        <taxon>Ecdysozoa</taxon>
        <taxon>Arthropoda</taxon>
        <taxon>Crustacea</taxon>
        <taxon>Multicrustacea</taxon>
        <taxon>Malacostraca</taxon>
        <taxon>Eumalacostraca</taxon>
        <taxon>Eucarida</taxon>
        <taxon>Decapoda</taxon>
        <taxon>Pleocyemata</taxon>
        <taxon>Anomura</taxon>
        <taxon>Galatheoidea</taxon>
        <taxon>Porcellanidae</taxon>
        <taxon>Petrolisthes</taxon>
    </lineage>
</organism>
<keyword evidence="2" id="KW-1185">Reference proteome</keyword>
<dbReference type="AlphaFoldDB" id="A0AAE1NJ01"/>
<sequence length="31" mass="3387">IASQPASPQLYYTTLTFSTLTSVTFTSDFPT</sequence>
<name>A0AAE1NJ01_9EUCA</name>
<dbReference type="EMBL" id="JAWZYT010005527">
    <property type="protein sequence ID" value="KAK4290307.1"/>
    <property type="molecule type" value="Genomic_DNA"/>
</dbReference>
<accession>A0AAE1NJ01</accession>
<evidence type="ECO:0000313" key="2">
    <source>
        <dbReference type="Proteomes" id="UP001292094"/>
    </source>
</evidence>
<feature type="non-terminal residue" evidence="1">
    <location>
        <position position="1"/>
    </location>
</feature>
<protein>
    <submittedName>
        <fullName evidence="1">Uncharacterized protein</fullName>
    </submittedName>
</protein>
<reference evidence="1" key="1">
    <citation type="submission" date="2023-11" db="EMBL/GenBank/DDBJ databases">
        <title>Genome assemblies of two species of porcelain crab, Petrolisthes cinctipes and Petrolisthes manimaculis (Anomura: Porcellanidae).</title>
        <authorList>
            <person name="Angst P."/>
        </authorList>
    </citation>
    <scope>NUCLEOTIDE SEQUENCE</scope>
    <source>
        <strain evidence="1">PB745_02</strain>
        <tissue evidence="1">Gill</tissue>
    </source>
</reference>
<gene>
    <name evidence="1" type="ORF">Pmani_036777</name>
</gene>